<name>A0ABR0F4S7_9PEZI</name>
<feature type="signal peptide" evidence="3">
    <location>
        <begin position="1"/>
        <end position="24"/>
    </location>
</feature>
<feature type="compositionally biased region" description="Polar residues" evidence="1">
    <location>
        <begin position="165"/>
        <end position="175"/>
    </location>
</feature>
<protein>
    <submittedName>
        <fullName evidence="4">Uncharacterized protein</fullName>
    </submittedName>
</protein>
<gene>
    <name evidence="4" type="ORF">QC761_0102140</name>
</gene>
<accession>A0ABR0F4S7</accession>
<keyword evidence="2" id="KW-0812">Transmembrane</keyword>
<sequence length="175" mass="18436">MNCKGASMAAFLLVANFGAALVEAGVLYVPSTGNHWQRTVTARSEDGEKDSNGAITGGVVGGVVGLLALSVLLWSFYARQTRNTPVANTNTSATTDSELEQLPKYQQFDPNQASKDNYSGPSAPEMKVGDGSPDLPEYTRDPPQRSEESVVPPTDSVPEPKTPVGNASTAQVNHA</sequence>
<dbReference type="EMBL" id="JAFFGZ010000009">
    <property type="protein sequence ID" value="KAK4638843.1"/>
    <property type="molecule type" value="Genomic_DNA"/>
</dbReference>
<feature type="chain" id="PRO_5045121589" evidence="3">
    <location>
        <begin position="25"/>
        <end position="175"/>
    </location>
</feature>
<proteinExistence type="predicted"/>
<feature type="transmembrane region" description="Helical" evidence="2">
    <location>
        <begin position="54"/>
        <end position="77"/>
    </location>
</feature>
<keyword evidence="2" id="KW-1133">Transmembrane helix</keyword>
<dbReference type="Proteomes" id="UP001322138">
    <property type="component" value="Unassembled WGS sequence"/>
</dbReference>
<evidence type="ECO:0000256" key="1">
    <source>
        <dbReference type="SAM" id="MobiDB-lite"/>
    </source>
</evidence>
<evidence type="ECO:0000313" key="5">
    <source>
        <dbReference type="Proteomes" id="UP001322138"/>
    </source>
</evidence>
<comment type="caution">
    <text evidence="4">The sequence shown here is derived from an EMBL/GenBank/DDBJ whole genome shotgun (WGS) entry which is preliminary data.</text>
</comment>
<keyword evidence="2" id="KW-0472">Membrane</keyword>
<feature type="region of interest" description="Disordered" evidence="1">
    <location>
        <begin position="86"/>
        <end position="175"/>
    </location>
</feature>
<evidence type="ECO:0000313" key="4">
    <source>
        <dbReference type="EMBL" id="KAK4638843.1"/>
    </source>
</evidence>
<dbReference type="RefSeq" id="XP_062727819.1">
    <property type="nucleotide sequence ID" value="XM_062873127.1"/>
</dbReference>
<feature type="compositionally biased region" description="Polar residues" evidence="1">
    <location>
        <begin position="108"/>
        <end position="120"/>
    </location>
</feature>
<dbReference type="GeneID" id="87892511"/>
<evidence type="ECO:0000256" key="3">
    <source>
        <dbReference type="SAM" id="SignalP"/>
    </source>
</evidence>
<organism evidence="4 5">
    <name type="scientific">Podospora bellae-mahoneyi</name>
    <dbReference type="NCBI Taxonomy" id="2093777"/>
    <lineage>
        <taxon>Eukaryota</taxon>
        <taxon>Fungi</taxon>
        <taxon>Dikarya</taxon>
        <taxon>Ascomycota</taxon>
        <taxon>Pezizomycotina</taxon>
        <taxon>Sordariomycetes</taxon>
        <taxon>Sordariomycetidae</taxon>
        <taxon>Sordariales</taxon>
        <taxon>Podosporaceae</taxon>
        <taxon>Podospora</taxon>
    </lineage>
</organism>
<feature type="compositionally biased region" description="Polar residues" evidence="1">
    <location>
        <begin position="86"/>
        <end position="96"/>
    </location>
</feature>
<reference evidence="4 5" key="1">
    <citation type="journal article" date="2023" name="bioRxiv">
        <title>High-quality genome assemblies of four members of thePodospora anserinaspecies complex.</title>
        <authorList>
            <person name="Ament-Velasquez S.L."/>
            <person name="Vogan A.A."/>
            <person name="Wallerman O."/>
            <person name="Hartmann F."/>
            <person name="Gautier V."/>
            <person name="Silar P."/>
            <person name="Giraud T."/>
            <person name="Johannesson H."/>
        </authorList>
    </citation>
    <scope>NUCLEOTIDE SEQUENCE [LARGE SCALE GENOMIC DNA]</scope>
    <source>
        <strain evidence="4 5">CBS 112042</strain>
    </source>
</reference>
<evidence type="ECO:0000256" key="2">
    <source>
        <dbReference type="SAM" id="Phobius"/>
    </source>
</evidence>
<keyword evidence="3" id="KW-0732">Signal</keyword>
<keyword evidence="5" id="KW-1185">Reference proteome</keyword>
<feature type="compositionally biased region" description="Basic and acidic residues" evidence="1">
    <location>
        <begin position="137"/>
        <end position="148"/>
    </location>
</feature>